<organism evidence="4">
    <name type="scientific">Brugia malayi</name>
    <name type="common">Filarial nematode worm</name>
    <dbReference type="NCBI Taxonomy" id="6279"/>
    <lineage>
        <taxon>Eukaryota</taxon>
        <taxon>Metazoa</taxon>
        <taxon>Ecdysozoa</taxon>
        <taxon>Nematoda</taxon>
        <taxon>Chromadorea</taxon>
        <taxon>Rhabditida</taxon>
        <taxon>Spirurina</taxon>
        <taxon>Spiruromorpha</taxon>
        <taxon>Filarioidea</taxon>
        <taxon>Onchocercidae</taxon>
        <taxon>Brugia</taxon>
    </lineage>
</organism>
<dbReference type="Pfam" id="PF25330">
    <property type="entry name" value="C2_nem"/>
    <property type="match status" value="1"/>
</dbReference>
<evidence type="ECO:0000313" key="5">
    <source>
        <dbReference type="Proteomes" id="UP000006672"/>
    </source>
</evidence>
<evidence type="ECO:0000313" key="6">
    <source>
        <dbReference type="WBParaSite" id="Bm10675c.1"/>
    </source>
</evidence>
<accession>A0A4E9F5K8</accession>
<dbReference type="PANTHER" id="PTHR38626:SF4">
    <property type="entry name" value="SKN-1 DEPENDENT ZYGOTIC TRANSCRIPT"/>
    <property type="match status" value="1"/>
</dbReference>
<keyword evidence="2" id="KW-0472">Membrane</keyword>
<name>A0A4E9F5K8_BRUMA</name>
<sequence>MDYCSIALLMTFSIDGMIHPTTTEGFLDDHPDSYWLVADVLGIEWRKGCLTTAGCAEPKFQETSRLFISHWISRSVGDITLKCEVAGLDPTYGFPRICDTTPSKRIVDDQNDYQSSTKQYSSNGKLVLEVKGKCFNASLTLQKYDRCPTCLEHRIAVVEQYTDPETSNDLLYPLDGSSWFLYAVLVLSALTVILTTAFACLLIAFLHQKHQLNVSTSKKLLRSELPNITHPLRTYEDDLRPVPPSLMDPITDAMASAQSNCRKTSPSSSFRTGPHDSGLNLPNIFP</sequence>
<proteinExistence type="predicted"/>
<evidence type="ECO:0000313" key="4">
    <source>
        <dbReference type="EMBL" id="VIO91396.1"/>
    </source>
</evidence>
<dbReference type="WBParaSite" id="Bm10675c.1">
    <property type="protein sequence ID" value="Bm10675c.1"/>
    <property type="gene ID" value="WBGene00230936"/>
</dbReference>
<dbReference type="Proteomes" id="UP000006672">
    <property type="component" value="Unassembled WGS sequence"/>
</dbReference>
<evidence type="ECO:0000256" key="2">
    <source>
        <dbReference type="SAM" id="Phobius"/>
    </source>
</evidence>
<feature type="transmembrane region" description="Helical" evidence="2">
    <location>
        <begin position="179"/>
        <end position="206"/>
    </location>
</feature>
<dbReference type="InterPro" id="IPR057569">
    <property type="entry name" value="C2_nem"/>
</dbReference>
<feature type="region of interest" description="Disordered" evidence="1">
    <location>
        <begin position="257"/>
        <end position="286"/>
    </location>
</feature>
<protein>
    <submittedName>
        <fullName evidence="6">Bm10675</fullName>
    </submittedName>
</protein>
<dbReference type="RefSeq" id="XP_042932907.1">
    <property type="nucleotide sequence ID" value="XM_043076973.1"/>
</dbReference>
<gene>
    <name evidence="4 6" type="primary">Bm10675</name>
    <name evidence="4" type="ORF">BM_BM10675</name>
</gene>
<reference evidence="6" key="3">
    <citation type="submission" date="2019-12" db="UniProtKB">
        <authorList>
            <consortium name="WormBaseParasite"/>
        </authorList>
    </citation>
    <scope>IDENTIFICATION</scope>
</reference>
<feature type="compositionally biased region" description="Polar residues" evidence="1">
    <location>
        <begin position="257"/>
        <end position="271"/>
    </location>
</feature>
<dbReference type="OrthoDB" id="5862752at2759"/>
<dbReference type="CTD" id="6103824"/>
<dbReference type="EMBL" id="CAAKNF010000192">
    <property type="protein sequence ID" value="VIO91396.1"/>
    <property type="molecule type" value="Genomic_DNA"/>
</dbReference>
<feature type="domain" description="C2" evidence="3">
    <location>
        <begin position="61"/>
        <end position="146"/>
    </location>
</feature>
<reference evidence="5" key="1">
    <citation type="journal article" date="2007" name="Science">
        <title>Draft genome of the filarial nematode parasite Brugia malayi.</title>
        <authorList>
            <person name="Ghedin E."/>
            <person name="Wang S."/>
            <person name="Spiro D."/>
            <person name="Caler E."/>
            <person name="Zhao Q."/>
            <person name="Crabtree J."/>
            <person name="Allen J.E."/>
            <person name="Delcher A.L."/>
            <person name="Guiliano D.B."/>
            <person name="Miranda-Saavedra D."/>
            <person name="Angiuoli S.V."/>
            <person name="Creasy T."/>
            <person name="Amedeo P."/>
            <person name="Haas B."/>
            <person name="El-Sayed N.M."/>
            <person name="Wortman J.R."/>
            <person name="Feldblyum T."/>
            <person name="Tallon L."/>
            <person name="Schatz M."/>
            <person name="Shumway M."/>
            <person name="Koo H."/>
            <person name="Salzberg S.L."/>
            <person name="Schobel S."/>
            <person name="Pertea M."/>
            <person name="Pop M."/>
            <person name="White O."/>
            <person name="Barton G.J."/>
            <person name="Carlow C.K."/>
            <person name="Crawford M.J."/>
            <person name="Daub J."/>
            <person name="Dimmic M.W."/>
            <person name="Estes C.F."/>
            <person name="Foster J.M."/>
            <person name="Ganatra M."/>
            <person name="Gregory W.F."/>
            <person name="Johnson N.M."/>
            <person name="Jin J."/>
            <person name="Komuniecki R."/>
            <person name="Korf I."/>
            <person name="Kumar S."/>
            <person name="Laney S."/>
            <person name="Li B.W."/>
            <person name="Li W."/>
            <person name="Lindblom T.H."/>
            <person name="Lustigman S."/>
            <person name="Ma D."/>
            <person name="Maina C.V."/>
            <person name="Martin D.M."/>
            <person name="McCarter J.P."/>
            <person name="McReynolds L."/>
            <person name="Mitreva M."/>
            <person name="Nutman T.B."/>
            <person name="Parkinson J."/>
            <person name="Peregrin-Alvarez J.M."/>
            <person name="Poole C."/>
            <person name="Ren Q."/>
            <person name="Saunders L."/>
            <person name="Sluder A.E."/>
            <person name="Smith K."/>
            <person name="Stanke M."/>
            <person name="Unnasch T.R."/>
            <person name="Ware J."/>
            <person name="Wei A.D."/>
            <person name="Weil G."/>
            <person name="Williams D.J."/>
            <person name="Zhang Y."/>
            <person name="Williams S.A."/>
            <person name="Fraser-Liggett C."/>
            <person name="Slatko B."/>
            <person name="Blaxter M.L."/>
            <person name="Scott A.L."/>
        </authorList>
    </citation>
    <scope>NUCLEOTIDE SEQUENCE</scope>
    <source>
        <strain evidence="5">FR3</strain>
    </source>
</reference>
<dbReference type="AlphaFoldDB" id="A0A4E9F5K8"/>
<dbReference type="PANTHER" id="PTHR38626">
    <property type="entry name" value="SKN-1 DEPENDENT ZYGOTIC TRANSCRIPT-RELATED"/>
    <property type="match status" value="1"/>
</dbReference>
<dbReference type="InterPro" id="IPR040426">
    <property type="entry name" value="C05B5.4-like"/>
</dbReference>
<keyword evidence="2" id="KW-0812">Transmembrane</keyword>
<dbReference type="GeneID" id="6103824"/>
<reference evidence="4" key="2">
    <citation type="submission" date="2019-04" db="EMBL/GenBank/DDBJ databases">
        <authorList>
            <person name="Howe K."/>
            <person name="Paulini M."/>
            <person name="Williams G."/>
        </authorList>
    </citation>
    <scope>NUCLEOTIDE SEQUENCE [LARGE SCALE GENOMIC DNA]</scope>
    <source>
        <strain evidence="4">FR3</strain>
    </source>
</reference>
<evidence type="ECO:0000256" key="1">
    <source>
        <dbReference type="SAM" id="MobiDB-lite"/>
    </source>
</evidence>
<accession>A0A5S6P7U5</accession>
<keyword evidence="2" id="KW-1133">Transmembrane helix</keyword>
<evidence type="ECO:0000259" key="3">
    <source>
        <dbReference type="Pfam" id="PF25330"/>
    </source>
</evidence>
<keyword evidence="5" id="KW-1185">Reference proteome</keyword>